<feature type="region of interest" description="Disordered" evidence="1">
    <location>
        <begin position="61"/>
        <end position="89"/>
    </location>
</feature>
<name>A0A6A6RNA8_9PLEO</name>
<protein>
    <submittedName>
        <fullName evidence="2">Uncharacterized protein</fullName>
    </submittedName>
</protein>
<evidence type="ECO:0000313" key="3">
    <source>
        <dbReference type="Proteomes" id="UP000799753"/>
    </source>
</evidence>
<dbReference type="AlphaFoldDB" id="A0A6A6RNA8"/>
<organism evidence="2 3">
    <name type="scientific">Massarina eburnea CBS 473.64</name>
    <dbReference type="NCBI Taxonomy" id="1395130"/>
    <lineage>
        <taxon>Eukaryota</taxon>
        <taxon>Fungi</taxon>
        <taxon>Dikarya</taxon>
        <taxon>Ascomycota</taxon>
        <taxon>Pezizomycotina</taxon>
        <taxon>Dothideomycetes</taxon>
        <taxon>Pleosporomycetidae</taxon>
        <taxon>Pleosporales</taxon>
        <taxon>Massarineae</taxon>
        <taxon>Massarinaceae</taxon>
        <taxon>Massarina</taxon>
    </lineage>
</organism>
<dbReference type="EMBL" id="MU006797">
    <property type="protein sequence ID" value="KAF2636645.1"/>
    <property type="molecule type" value="Genomic_DNA"/>
</dbReference>
<sequence length="310" mass="34988">MELGWPMKTGDKVGSIRQGEIETAFVRSQKSLIRRPYRIVQAVYASVNKLMYLEITKSLINNNNNDGRRNHRTEATDGTRASNGTGMPSKWRRYGNLGKAIASRRLLQRARRVNRVNRSRCSLPFAFSNTANRGSSAVPKCRSCRPLMQPSPAGQRFRHEPASFDSSSPCFRRDFDIFSRGPRGAVQAIFCWEKLCMDAPINRVCSARMALSNGQADLVAPWRPMEPIEPIERPSVACCLLRLCRAMYRRGVVVVVDCRSWAPPTGRLEQRWGRRTVCVPASFKLWRCVETQIRQAGCIVAKSGELLPLA</sequence>
<evidence type="ECO:0000256" key="1">
    <source>
        <dbReference type="SAM" id="MobiDB-lite"/>
    </source>
</evidence>
<proteinExistence type="predicted"/>
<dbReference type="Proteomes" id="UP000799753">
    <property type="component" value="Unassembled WGS sequence"/>
</dbReference>
<accession>A0A6A6RNA8</accession>
<feature type="compositionally biased region" description="Basic and acidic residues" evidence="1">
    <location>
        <begin position="66"/>
        <end position="77"/>
    </location>
</feature>
<gene>
    <name evidence="2" type="ORF">P280DRAFT_483605</name>
</gene>
<keyword evidence="3" id="KW-1185">Reference proteome</keyword>
<reference evidence="2" key="1">
    <citation type="journal article" date="2020" name="Stud. Mycol.">
        <title>101 Dothideomycetes genomes: a test case for predicting lifestyles and emergence of pathogens.</title>
        <authorList>
            <person name="Haridas S."/>
            <person name="Albert R."/>
            <person name="Binder M."/>
            <person name="Bloem J."/>
            <person name="Labutti K."/>
            <person name="Salamov A."/>
            <person name="Andreopoulos B."/>
            <person name="Baker S."/>
            <person name="Barry K."/>
            <person name="Bills G."/>
            <person name="Bluhm B."/>
            <person name="Cannon C."/>
            <person name="Castanera R."/>
            <person name="Culley D."/>
            <person name="Daum C."/>
            <person name="Ezra D."/>
            <person name="Gonzalez J."/>
            <person name="Henrissat B."/>
            <person name="Kuo A."/>
            <person name="Liang C."/>
            <person name="Lipzen A."/>
            <person name="Lutzoni F."/>
            <person name="Magnuson J."/>
            <person name="Mondo S."/>
            <person name="Nolan M."/>
            <person name="Ohm R."/>
            <person name="Pangilinan J."/>
            <person name="Park H.-J."/>
            <person name="Ramirez L."/>
            <person name="Alfaro M."/>
            <person name="Sun H."/>
            <person name="Tritt A."/>
            <person name="Yoshinaga Y."/>
            <person name="Zwiers L.-H."/>
            <person name="Turgeon B."/>
            <person name="Goodwin S."/>
            <person name="Spatafora J."/>
            <person name="Crous P."/>
            <person name="Grigoriev I."/>
        </authorList>
    </citation>
    <scope>NUCLEOTIDE SEQUENCE</scope>
    <source>
        <strain evidence="2">CBS 473.64</strain>
    </source>
</reference>
<evidence type="ECO:0000313" key="2">
    <source>
        <dbReference type="EMBL" id="KAF2636645.1"/>
    </source>
</evidence>